<organism evidence="2 3">
    <name type="scientific">Sphingomonas echinoides</name>
    <dbReference type="NCBI Taxonomy" id="59803"/>
    <lineage>
        <taxon>Bacteria</taxon>
        <taxon>Pseudomonadati</taxon>
        <taxon>Pseudomonadota</taxon>
        <taxon>Alphaproteobacteria</taxon>
        <taxon>Sphingomonadales</taxon>
        <taxon>Sphingomonadaceae</taxon>
        <taxon>Sphingomonas</taxon>
    </lineage>
</organism>
<comment type="caution">
    <text evidence="2">The sequence shown here is derived from an EMBL/GenBank/DDBJ whole genome shotgun (WGS) entry which is preliminary data.</text>
</comment>
<dbReference type="EC" id="2.4.-.-" evidence="2"/>
<sequence length="359" mass="39589">MTPRLPAPMVSVVMPTYNGAALIGETIASLQAQSFRDFELIIVDDCSTDDTVAVIRSFDDPRIRLIQSQKNRRVVLSRNAAFAEARGRYIAALDHDDLCHPDRFQRQVAYLDANPGIVLVGSAANVLEDGTILPSSLAPLSTPPVIAWLLQIENPLVWSSVMLRTDAARQLDPFMRPEMVYAEDFDLYHRIASFGGVARLDDELLTYRRHSGGASQTQAQAMRQAAIRVLTGVYVEPFGEAAAETADLIVTHVMGQQPVPDRLTLERVGSALVALQDRFLAQHRPDRESRSLIRWETARRWARIGRAGLRTGTLRLGDAAAVRPPHLGLGYAGIEELILSRIVGSVRAAQRRVRKDAAA</sequence>
<dbReference type="CDD" id="cd00761">
    <property type="entry name" value="Glyco_tranf_GTA_type"/>
    <property type="match status" value="1"/>
</dbReference>
<dbReference type="Pfam" id="PF00535">
    <property type="entry name" value="Glycos_transf_2"/>
    <property type="match status" value="1"/>
</dbReference>
<dbReference type="EMBL" id="JAWXXV010000001">
    <property type="protein sequence ID" value="MDX5985875.1"/>
    <property type="molecule type" value="Genomic_DNA"/>
</dbReference>
<gene>
    <name evidence="2" type="ORF">SIL82_16595</name>
</gene>
<proteinExistence type="predicted"/>
<dbReference type="PANTHER" id="PTHR22916">
    <property type="entry name" value="GLYCOSYLTRANSFERASE"/>
    <property type="match status" value="1"/>
</dbReference>
<keyword evidence="3" id="KW-1185">Reference proteome</keyword>
<reference evidence="2 3" key="1">
    <citation type="submission" date="2023-11" db="EMBL/GenBank/DDBJ databases">
        <title>MicrobeMod: A computational toolkit for identifying prokaryotic methylation and restriction-modification with nanopore sequencing.</title>
        <authorList>
            <person name="Crits-Christoph A."/>
            <person name="Kang S.C."/>
            <person name="Lee H."/>
            <person name="Ostrov N."/>
        </authorList>
    </citation>
    <scope>NUCLEOTIDE SEQUENCE [LARGE SCALE GENOMIC DNA]</scope>
    <source>
        <strain evidence="2 3">ATCC 14820</strain>
    </source>
</reference>
<evidence type="ECO:0000259" key="1">
    <source>
        <dbReference type="Pfam" id="PF00535"/>
    </source>
</evidence>
<dbReference type="InterPro" id="IPR001173">
    <property type="entry name" value="Glyco_trans_2-like"/>
</dbReference>
<dbReference type="SUPFAM" id="SSF53448">
    <property type="entry name" value="Nucleotide-diphospho-sugar transferases"/>
    <property type="match status" value="1"/>
</dbReference>
<dbReference type="GO" id="GO:0016757">
    <property type="term" value="F:glycosyltransferase activity"/>
    <property type="evidence" value="ECO:0007669"/>
    <property type="project" value="UniProtKB-KW"/>
</dbReference>
<keyword evidence="2" id="KW-0328">Glycosyltransferase</keyword>
<name>A0ABU4PV76_9SPHN</name>
<accession>A0ABU4PV76</accession>
<evidence type="ECO:0000313" key="2">
    <source>
        <dbReference type="EMBL" id="MDX5985875.1"/>
    </source>
</evidence>
<evidence type="ECO:0000313" key="3">
    <source>
        <dbReference type="Proteomes" id="UP001279660"/>
    </source>
</evidence>
<protein>
    <submittedName>
        <fullName evidence="2">Glycosyltransferase family A protein</fullName>
        <ecNumber evidence="2">2.4.-.-</ecNumber>
    </submittedName>
</protein>
<dbReference type="PANTHER" id="PTHR22916:SF3">
    <property type="entry name" value="UDP-GLCNAC:BETAGAL BETA-1,3-N-ACETYLGLUCOSAMINYLTRANSFERASE-LIKE PROTEIN 1"/>
    <property type="match status" value="1"/>
</dbReference>
<dbReference type="Proteomes" id="UP001279660">
    <property type="component" value="Unassembled WGS sequence"/>
</dbReference>
<dbReference type="Gene3D" id="3.90.550.10">
    <property type="entry name" value="Spore Coat Polysaccharide Biosynthesis Protein SpsA, Chain A"/>
    <property type="match status" value="1"/>
</dbReference>
<dbReference type="RefSeq" id="WP_040601690.1">
    <property type="nucleotide sequence ID" value="NZ_JAWXXV010000001.1"/>
</dbReference>
<keyword evidence="2" id="KW-0808">Transferase</keyword>
<dbReference type="InterPro" id="IPR029044">
    <property type="entry name" value="Nucleotide-diphossugar_trans"/>
</dbReference>
<feature type="domain" description="Glycosyltransferase 2-like" evidence="1">
    <location>
        <begin position="11"/>
        <end position="131"/>
    </location>
</feature>